<sequence length="93" mass="10916">MFLTPGALAFERLWDRFFQGHEGKFSVYIHASKERPVHYSRYFISREIHSDEVVWGRKSMVDAERRLLANALRDPTNQQFVLLSNSCVPPSKF</sequence>
<dbReference type="RefSeq" id="XP_018466550.2">
    <property type="nucleotide sequence ID" value="XM_018611048.2"/>
</dbReference>
<evidence type="ECO:0000256" key="2">
    <source>
        <dbReference type="ARBA" id="ARBA00022676"/>
    </source>
</evidence>
<keyword evidence="3" id="KW-0808">Transferase</keyword>
<evidence type="ECO:0000256" key="3">
    <source>
        <dbReference type="ARBA" id="ARBA00022679"/>
    </source>
</evidence>
<dbReference type="GO" id="GO:0016757">
    <property type="term" value="F:glycosyltransferase activity"/>
    <property type="evidence" value="ECO:0007669"/>
    <property type="project" value="UniProtKB-KW"/>
</dbReference>
<dbReference type="GO" id="GO:0016020">
    <property type="term" value="C:membrane"/>
    <property type="evidence" value="ECO:0007669"/>
    <property type="project" value="UniProtKB-SubCell"/>
</dbReference>
<organism evidence="6 7">
    <name type="scientific">Raphanus sativus</name>
    <name type="common">Radish</name>
    <name type="synonym">Raphanus raphanistrum var. sativus</name>
    <dbReference type="NCBI Taxonomy" id="3726"/>
    <lineage>
        <taxon>Eukaryota</taxon>
        <taxon>Viridiplantae</taxon>
        <taxon>Streptophyta</taxon>
        <taxon>Embryophyta</taxon>
        <taxon>Tracheophyta</taxon>
        <taxon>Spermatophyta</taxon>
        <taxon>Magnoliopsida</taxon>
        <taxon>eudicotyledons</taxon>
        <taxon>Gunneridae</taxon>
        <taxon>Pentapetalae</taxon>
        <taxon>rosids</taxon>
        <taxon>malvids</taxon>
        <taxon>Brassicales</taxon>
        <taxon>Brassicaceae</taxon>
        <taxon>Brassiceae</taxon>
        <taxon>Raphanus</taxon>
    </lineage>
</organism>
<evidence type="ECO:0000313" key="7">
    <source>
        <dbReference type="RefSeq" id="XP_018466550.2"/>
    </source>
</evidence>
<reference evidence="7" key="2">
    <citation type="submission" date="2025-08" db="UniProtKB">
        <authorList>
            <consortium name="RefSeq"/>
        </authorList>
    </citation>
    <scope>IDENTIFICATION</scope>
    <source>
        <tissue evidence="7">Leaf</tissue>
    </source>
</reference>
<evidence type="ECO:0000256" key="5">
    <source>
        <dbReference type="ARBA" id="ARBA00023180"/>
    </source>
</evidence>
<name>A0A6J0M277_RAPSA</name>
<dbReference type="GeneID" id="108838066"/>
<keyword evidence="4" id="KW-0472">Membrane</keyword>
<reference evidence="6" key="1">
    <citation type="journal article" date="2019" name="Database">
        <title>The radish genome database (RadishGD): an integrated information resource for radish genomics.</title>
        <authorList>
            <person name="Yu H.J."/>
            <person name="Baek S."/>
            <person name="Lee Y.J."/>
            <person name="Cho A."/>
            <person name="Mun J.H."/>
        </authorList>
    </citation>
    <scope>NUCLEOTIDE SEQUENCE [LARGE SCALE GENOMIC DNA]</scope>
    <source>
        <strain evidence="6">cv. WK10039</strain>
    </source>
</reference>
<dbReference type="Pfam" id="PF02485">
    <property type="entry name" value="Branch"/>
    <property type="match status" value="1"/>
</dbReference>
<dbReference type="PANTHER" id="PTHR31042">
    <property type="entry name" value="CORE-2/I-BRANCHING BETA-1,6-N-ACETYLGLUCOSAMINYLTRANSFERASE FAMILY PROTEIN-RELATED"/>
    <property type="match status" value="1"/>
</dbReference>
<dbReference type="InterPro" id="IPR044174">
    <property type="entry name" value="BC10-like"/>
</dbReference>
<accession>A0A6J0M277</accession>
<dbReference type="KEGG" id="rsz:108838066"/>
<evidence type="ECO:0000313" key="6">
    <source>
        <dbReference type="Proteomes" id="UP000504610"/>
    </source>
</evidence>
<keyword evidence="5" id="KW-0325">Glycoprotein</keyword>
<dbReference type="AlphaFoldDB" id="A0A6J0M277"/>
<keyword evidence="2" id="KW-0328">Glycosyltransferase</keyword>
<protein>
    <submittedName>
        <fullName evidence="7">Glycosyltransferase BC10-like</fullName>
    </submittedName>
</protein>
<dbReference type="Proteomes" id="UP000504610">
    <property type="component" value="Chromosome 9"/>
</dbReference>
<proteinExistence type="predicted"/>
<evidence type="ECO:0000256" key="4">
    <source>
        <dbReference type="ARBA" id="ARBA00023136"/>
    </source>
</evidence>
<gene>
    <name evidence="7" type="primary">LOC108838066</name>
</gene>
<dbReference type="OrthoDB" id="191334at2759"/>
<comment type="subcellular location">
    <subcellularLocation>
        <location evidence="1">Membrane</location>
        <topology evidence="1">Single-pass type II membrane protein</topology>
    </subcellularLocation>
</comment>
<dbReference type="PANTHER" id="PTHR31042:SF134">
    <property type="entry name" value="CORE-2_I-BRANCHING BETA-1,6-N-ACETYLGLUCOSAMINYLTRANSFERASE FAMILY PROTEIN"/>
    <property type="match status" value="1"/>
</dbReference>
<dbReference type="InterPro" id="IPR003406">
    <property type="entry name" value="Glyco_trans_14"/>
</dbReference>
<keyword evidence="6" id="KW-1185">Reference proteome</keyword>
<evidence type="ECO:0000256" key="1">
    <source>
        <dbReference type="ARBA" id="ARBA00004606"/>
    </source>
</evidence>